<evidence type="ECO:0000313" key="2">
    <source>
        <dbReference type="EMBL" id="KAF3970786.1"/>
    </source>
</evidence>
<reference evidence="2" key="1">
    <citation type="submission" date="2020-03" db="EMBL/GenBank/DDBJ databases">
        <title>Castanea mollissima Vanexum genome sequencing.</title>
        <authorList>
            <person name="Staton M."/>
        </authorList>
    </citation>
    <scope>NUCLEOTIDE SEQUENCE</scope>
    <source>
        <tissue evidence="2">Leaf</tissue>
    </source>
</reference>
<evidence type="ECO:0008006" key="4">
    <source>
        <dbReference type="Google" id="ProtNLM"/>
    </source>
</evidence>
<dbReference type="Proteomes" id="UP000737018">
    <property type="component" value="Unassembled WGS sequence"/>
</dbReference>
<name>A0A8J4RXL0_9ROSI</name>
<dbReference type="PANTHER" id="PTHR33358">
    <property type="entry name" value="F-BOX PROTEIN WITH A DOMAIN PROTEIN"/>
    <property type="match status" value="1"/>
</dbReference>
<dbReference type="EMBL" id="JRKL02000499">
    <property type="protein sequence ID" value="KAF3970786.1"/>
    <property type="molecule type" value="Genomic_DNA"/>
</dbReference>
<dbReference type="PANTHER" id="PTHR33358:SF12">
    <property type="entry name" value="F-BOX PROTEIN WITH A DOMAIN PROTEIN"/>
    <property type="match status" value="1"/>
</dbReference>
<protein>
    <recommendedName>
        <fullName evidence="4">F-box protein</fullName>
    </recommendedName>
</protein>
<sequence>MTSLQASPIILSSSSNKISAAIHLPKHPRAPLSVPKMPTRNLVEEVNKRAGFTNTIPMTKPIDVESYNSTSIANTQLYALLEAVADRVEMHNNIGKQRDNWNTLLLNSVNMITLTAATLTGVGAIGGAGMPLLALKLSSALLYSAATGLLLIMNKIQPSQLAEEQRNATRLFKQLQSQIQTILTLGNPTQEDVKIVMEKVLALDKAFPLPLLGAMLDKFPSKFEPAVWWPSKQSQNKTKAQEGKFHKMAKNGWSEELEVEMRDIIEVVKRKDIEDYVRLGNLVLKINKILAISGPLLTGVAAIGSTFVGNGSWAAIVAVAAGALGSAVNAFEHGGQVGMVFEMYRNSAGFFRQLEESIEGTLEERDVENRENGELFEMKVALKFGRSLSQLKELARKSAYSRREGTSIDEFASKLF</sequence>
<feature type="transmembrane region" description="Helical" evidence="1">
    <location>
        <begin position="132"/>
        <end position="152"/>
    </location>
</feature>
<evidence type="ECO:0000313" key="3">
    <source>
        <dbReference type="Proteomes" id="UP000737018"/>
    </source>
</evidence>
<dbReference type="InterPro" id="IPR027949">
    <property type="entry name" value="Chloroplast_duf"/>
</dbReference>
<feature type="transmembrane region" description="Helical" evidence="1">
    <location>
        <begin position="289"/>
        <end position="307"/>
    </location>
</feature>
<keyword evidence="1" id="KW-1133">Transmembrane helix</keyword>
<keyword evidence="1" id="KW-0472">Membrane</keyword>
<dbReference type="AlphaFoldDB" id="A0A8J4RXL0"/>
<gene>
    <name evidence="2" type="ORF">CMV_005561</name>
</gene>
<feature type="transmembrane region" description="Helical" evidence="1">
    <location>
        <begin position="313"/>
        <end position="331"/>
    </location>
</feature>
<proteinExistence type="predicted"/>
<evidence type="ECO:0000256" key="1">
    <source>
        <dbReference type="SAM" id="Phobius"/>
    </source>
</evidence>
<organism evidence="2 3">
    <name type="scientific">Castanea mollissima</name>
    <name type="common">Chinese chestnut</name>
    <dbReference type="NCBI Taxonomy" id="60419"/>
    <lineage>
        <taxon>Eukaryota</taxon>
        <taxon>Viridiplantae</taxon>
        <taxon>Streptophyta</taxon>
        <taxon>Embryophyta</taxon>
        <taxon>Tracheophyta</taxon>
        <taxon>Spermatophyta</taxon>
        <taxon>Magnoliopsida</taxon>
        <taxon>eudicotyledons</taxon>
        <taxon>Gunneridae</taxon>
        <taxon>Pentapetalae</taxon>
        <taxon>rosids</taxon>
        <taxon>fabids</taxon>
        <taxon>Fagales</taxon>
        <taxon>Fagaceae</taxon>
        <taxon>Castanea</taxon>
    </lineage>
</organism>
<accession>A0A8J4RXL0</accession>
<keyword evidence="1" id="KW-0812">Transmembrane</keyword>
<keyword evidence="3" id="KW-1185">Reference proteome</keyword>
<dbReference type="OrthoDB" id="1897643at2759"/>
<feature type="transmembrane region" description="Helical" evidence="1">
    <location>
        <begin position="104"/>
        <end position="126"/>
    </location>
</feature>
<comment type="caution">
    <text evidence="2">The sequence shown here is derived from an EMBL/GenBank/DDBJ whole genome shotgun (WGS) entry which is preliminary data.</text>
</comment>
<dbReference type="Pfam" id="PF14476">
    <property type="entry name" value="Chloroplast_duf"/>
    <property type="match status" value="1"/>
</dbReference>